<comment type="similarity">
    <text evidence="10 11">Belongs to the small heat shock protein (HSP20) family.</text>
</comment>
<keyword evidence="9" id="KW-0969">Cilium</keyword>
<organism evidence="13 14">
    <name type="scientific">Scytalopus superciliaris</name>
    <dbReference type="NCBI Taxonomy" id="312124"/>
    <lineage>
        <taxon>Eukaryota</taxon>
        <taxon>Metazoa</taxon>
        <taxon>Chordata</taxon>
        <taxon>Craniata</taxon>
        <taxon>Vertebrata</taxon>
        <taxon>Euteleostomi</taxon>
        <taxon>Archelosauria</taxon>
        <taxon>Archosauria</taxon>
        <taxon>Dinosauria</taxon>
        <taxon>Saurischia</taxon>
        <taxon>Theropoda</taxon>
        <taxon>Coelurosauria</taxon>
        <taxon>Aves</taxon>
        <taxon>Neognathae</taxon>
        <taxon>Neoaves</taxon>
        <taxon>Telluraves</taxon>
        <taxon>Australaves</taxon>
        <taxon>Passeriformes</taxon>
        <taxon>Rhinocryptidae</taxon>
        <taxon>Scytalopus</taxon>
    </lineage>
</organism>
<evidence type="ECO:0000259" key="12">
    <source>
        <dbReference type="PROSITE" id="PS01031"/>
    </source>
</evidence>
<evidence type="ECO:0000256" key="3">
    <source>
        <dbReference type="ARBA" id="ARBA00004300"/>
    </source>
</evidence>
<accession>A0A7L1Y593</accession>
<dbReference type="EMBL" id="VXBX01000004">
    <property type="protein sequence ID" value="NXP16229.1"/>
    <property type="molecule type" value="Genomic_DNA"/>
</dbReference>
<dbReference type="Pfam" id="PF00011">
    <property type="entry name" value="HSP20"/>
    <property type="match status" value="1"/>
</dbReference>
<feature type="non-terminal residue" evidence="13">
    <location>
        <position position="83"/>
    </location>
</feature>
<dbReference type="GO" id="GO:0099513">
    <property type="term" value="C:polymeric cytoskeletal fiber"/>
    <property type="evidence" value="ECO:0007669"/>
    <property type="project" value="InterPro"/>
</dbReference>
<feature type="domain" description="SHSP" evidence="12">
    <location>
        <begin position="1"/>
        <end position="83"/>
    </location>
</feature>
<evidence type="ECO:0000256" key="6">
    <source>
        <dbReference type="ARBA" id="ARBA00022782"/>
    </source>
</evidence>
<keyword evidence="5" id="KW-0217">Developmental protein</keyword>
<keyword evidence="7" id="KW-0282">Flagellum</keyword>
<dbReference type="SUPFAM" id="SSF49764">
    <property type="entry name" value="HSP20-like chaperones"/>
    <property type="match status" value="1"/>
</dbReference>
<dbReference type="PANTHER" id="PTHR17125">
    <property type="entry name" value="OUTER DENSE FIBER PROTEIN 1"/>
    <property type="match status" value="1"/>
</dbReference>
<comment type="caution">
    <text evidence="13">The sequence shown here is derived from an EMBL/GenBank/DDBJ whole genome shotgun (WGS) entry which is preliminary data.</text>
</comment>
<dbReference type="Proteomes" id="UP000580825">
    <property type="component" value="Unassembled WGS sequence"/>
</dbReference>
<feature type="non-terminal residue" evidence="13">
    <location>
        <position position="1"/>
    </location>
</feature>
<dbReference type="GO" id="GO:0007283">
    <property type="term" value="P:spermatogenesis"/>
    <property type="evidence" value="ECO:0007669"/>
    <property type="project" value="UniProtKB-KW"/>
</dbReference>
<dbReference type="PANTHER" id="PTHR17125:SF2">
    <property type="entry name" value="OUTER DENSE FIBER PROTEIN 1"/>
    <property type="match status" value="1"/>
</dbReference>
<keyword evidence="8" id="KW-0744">Spermatogenesis</keyword>
<evidence type="ECO:0000256" key="10">
    <source>
        <dbReference type="PROSITE-ProRule" id="PRU00285"/>
    </source>
</evidence>
<evidence type="ECO:0000256" key="9">
    <source>
        <dbReference type="ARBA" id="ARBA00023069"/>
    </source>
</evidence>
<dbReference type="InterPro" id="IPR002068">
    <property type="entry name" value="A-crystallin/Hsp20_dom"/>
</dbReference>
<keyword evidence="9" id="KW-0966">Cell projection</keyword>
<gene>
    <name evidence="13" type="primary">Odf1</name>
    <name evidence="13" type="ORF">SCYSUP_R08579</name>
</gene>
<evidence type="ECO:0000256" key="7">
    <source>
        <dbReference type="ARBA" id="ARBA00022846"/>
    </source>
</evidence>
<evidence type="ECO:0000313" key="13">
    <source>
        <dbReference type="EMBL" id="NXP16229.1"/>
    </source>
</evidence>
<keyword evidence="6" id="KW-0221">Differentiation</keyword>
<name>A0A7L1Y593_9PASS</name>
<evidence type="ECO:0000256" key="8">
    <source>
        <dbReference type="ARBA" id="ARBA00022871"/>
    </source>
</evidence>
<dbReference type="PROSITE" id="PS01031">
    <property type="entry name" value="SHSP"/>
    <property type="match status" value="1"/>
</dbReference>
<dbReference type="GO" id="GO:0030154">
    <property type="term" value="P:cell differentiation"/>
    <property type="evidence" value="ECO:0007669"/>
    <property type="project" value="UniProtKB-KW"/>
</dbReference>
<comment type="subcellular location">
    <subcellularLocation>
        <location evidence="2">Cell projection</location>
        <location evidence="2">Cilium</location>
        <location evidence="2">Flagellum</location>
    </subcellularLocation>
    <subcellularLocation>
        <location evidence="3">Cytoplasm</location>
        <location evidence="3">Cytoskeleton</location>
        <location evidence="3">Microtubule organizing center</location>
        <location evidence="3">Centrosome</location>
    </subcellularLocation>
</comment>
<evidence type="ECO:0000256" key="1">
    <source>
        <dbReference type="ARBA" id="ARBA00001979"/>
    </source>
</evidence>
<evidence type="ECO:0000313" key="14">
    <source>
        <dbReference type="Proteomes" id="UP000580825"/>
    </source>
</evidence>
<keyword evidence="14" id="KW-1185">Reference proteome</keyword>
<evidence type="ECO:0000256" key="4">
    <source>
        <dbReference type="ARBA" id="ARBA00019020"/>
    </source>
</evidence>
<reference evidence="13 14" key="1">
    <citation type="submission" date="2019-09" db="EMBL/GenBank/DDBJ databases">
        <title>Bird 10,000 Genomes (B10K) Project - Family phase.</title>
        <authorList>
            <person name="Zhang G."/>
        </authorList>
    </citation>
    <scope>NUCLEOTIDE SEQUENCE [LARGE SCALE GENOMIC DNA]</scope>
    <source>
        <strain evidence="13">B10K-DU-002-46</strain>
        <tissue evidence="13">Muscle</tissue>
    </source>
</reference>
<dbReference type="GO" id="GO:0031514">
    <property type="term" value="C:motile cilium"/>
    <property type="evidence" value="ECO:0007669"/>
    <property type="project" value="UniProtKB-SubCell"/>
</dbReference>
<dbReference type="Gene3D" id="2.60.40.790">
    <property type="match status" value="1"/>
</dbReference>
<dbReference type="AlphaFoldDB" id="A0A7L1Y593"/>
<evidence type="ECO:0000256" key="5">
    <source>
        <dbReference type="ARBA" id="ARBA00022473"/>
    </source>
</evidence>
<dbReference type="InterPro" id="IPR037389">
    <property type="entry name" value="ODFP"/>
</dbReference>
<dbReference type="InterPro" id="IPR008978">
    <property type="entry name" value="HSP20-like_chaperone"/>
</dbReference>
<dbReference type="GO" id="GO:0005813">
    <property type="term" value="C:centrosome"/>
    <property type="evidence" value="ECO:0007669"/>
    <property type="project" value="UniProtKB-SubCell"/>
</dbReference>
<protein>
    <recommendedName>
        <fullName evidence="4">Outer dense fiber protein 1</fullName>
    </recommendedName>
</protein>
<sequence>SRIQRFGRILNSSHNHGHLASVNIKGFEPKDVSVLVKDRKVTVLAERREERNTPSSKTCNYKRLVKQFSLPPGVSEDEVTCSV</sequence>
<evidence type="ECO:0000256" key="2">
    <source>
        <dbReference type="ARBA" id="ARBA00004230"/>
    </source>
</evidence>
<comment type="function">
    <text evidence="1">Component of the outer dense fibers (ODF) of spermatozoa. ODF are filamentous structures located on the outside of the axoneme in the midpiece and principal piece of the mammalian sperm tail and may help to maintain the passive elastic structures and elastic recoil of the sperm tail.</text>
</comment>
<evidence type="ECO:0000256" key="11">
    <source>
        <dbReference type="RuleBase" id="RU003616"/>
    </source>
</evidence>
<proteinExistence type="inferred from homology"/>